<name>A0A8S3ZV62_9EUPU</name>
<accession>A0A8S3ZV62</accession>
<evidence type="ECO:0000256" key="8">
    <source>
        <dbReference type="ARBA" id="ARBA00023180"/>
    </source>
</evidence>
<feature type="non-terminal residue" evidence="11">
    <location>
        <position position="1385"/>
    </location>
</feature>
<dbReference type="InterPro" id="IPR002126">
    <property type="entry name" value="Cadherin-like_dom"/>
</dbReference>
<feature type="domain" description="Cadherin" evidence="10">
    <location>
        <begin position="52"/>
        <end position="165"/>
    </location>
</feature>
<feature type="domain" description="Cadherin" evidence="10">
    <location>
        <begin position="894"/>
        <end position="996"/>
    </location>
</feature>
<evidence type="ECO:0000256" key="3">
    <source>
        <dbReference type="ARBA" id="ARBA00022737"/>
    </source>
</evidence>
<keyword evidence="6" id="KW-1133">Transmembrane helix</keyword>
<feature type="domain" description="Cadherin" evidence="10">
    <location>
        <begin position="482"/>
        <end position="572"/>
    </location>
</feature>
<feature type="domain" description="Cadherin" evidence="10">
    <location>
        <begin position="795"/>
        <end position="893"/>
    </location>
</feature>
<dbReference type="OrthoDB" id="6252479at2759"/>
<dbReference type="GO" id="GO:0005509">
    <property type="term" value="F:calcium ion binding"/>
    <property type="evidence" value="ECO:0007669"/>
    <property type="project" value="UniProtKB-UniRule"/>
</dbReference>
<feature type="domain" description="Cadherin" evidence="10">
    <location>
        <begin position="1295"/>
        <end position="1384"/>
    </location>
</feature>
<evidence type="ECO:0000256" key="9">
    <source>
        <dbReference type="PROSITE-ProRule" id="PRU00043"/>
    </source>
</evidence>
<keyword evidence="5" id="KW-0130">Cell adhesion</keyword>
<dbReference type="GO" id="GO:0007156">
    <property type="term" value="P:homophilic cell adhesion via plasma membrane adhesion molecules"/>
    <property type="evidence" value="ECO:0007669"/>
    <property type="project" value="InterPro"/>
</dbReference>
<evidence type="ECO:0000256" key="7">
    <source>
        <dbReference type="ARBA" id="ARBA00023136"/>
    </source>
</evidence>
<proteinExistence type="predicted"/>
<dbReference type="SUPFAM" id="SSF49313">
    <property type="entry name" value="Cadherin-like"/>
    <property type="match status" value="11"/>
</dbReference>
<gene>
    <name evidence="11" type="ORF">CUNI_LOCUS17496</name>
</gene>
<keyword evidence="4 9" id="KW-0106">Calcium</keyword>
<evidence type="ECO:0000313" key="11">
    <source>
        <dbReference type="EMBL" id="CAG5131938.1"/>
    </source>
</evidence>
<dbReference type="GO" id="GO:0005886">
    <property type="term" value="C:plasma membrane"/>
    <property type="evidence" value="ECO:0007669"/>
    <property type="project" value="UniProtKB-SubCell"/>
</dbReference>
<evidence type="ECO:0000259" key="10">
    <source>
        <dbReference type="PROSITE" id="PS50268"/>
    </source>
</evidence>
<evidence type="ECO:0000256" key="2">
    <source>
        <dbReference type="ARBA" id="ARBA00022692"/>
    </source>
</evidence>
<dbReference type="PROSITE" id="PS50268">
    <property type="entry name" value="CADHERIN_2"/>
    <property type="match status" value="11"/>
</dbReference>
<keyword evidence="7" id="KW-0472">Membrane</keyword>
<feature type="domain" description="Cadherin" evidence="10">
    <location>
        <begin position="1009"/>
        <end position="1091"/>
    </location>
</feature>
<dbReference type="FunFam" id="2.60.40.60:FF:000020">
    <property type="entry name" value="Dachsous cadherin-related 1b"/>
    <property type="match status" value="1"/>
</dbReference>
<dbReference type="SMART" id="SM00112">
    <property type="entry name" value="CA"/>
    <property type="match status" value="11"/>
</dbReference>
<dbReference type="Pfam" id="PF00028">
    <property type="entry name" value="Cadherin"/>
    <property type="match status" value="7"/>
</dbReference>
<evidence type="ECO:0000256" key="4">
    <source>
        <dbReference type="ARBA" id="ARBA00022837"/>
    </source>
</evidence>
<feature type="domain" description="Cadherin" evidence="10">
    <location>
        <begin position="377"/>
        <end position="481"/>
    </location>
</feature>
<evidence type="ECO:0000313" key="12">
    <source>
        <dbReference type="Proteomes" id="UP000678393"/>
    </source>
</evidence>
<dbReference type="Proteomes" id="UP000678393">
    <property type="component" value="Unassembled WGS sequence"/>
</dbReference>
<dbReference type="PROSITE" id="PS00232">
    <property type="entry name" value="CADHERIN_1"/>
    <property type="match status" value="2"/>
</dbReference>
<evidence type="ECO:0000256" key="6">
    <source>
        <dbReference type="ARBA" id="ARBA00022989"/>
    </source>
</evidence>
<dbReference type="PANTHER" id="PTHR24026:SF136">
    <property type="entry name" value="PROTOCADHERIN-23"/>
    <property type="match status" value="1"/>
</dbReference>
<sequence length="1385" mass="149959">GKLYVAEELDKGKTRSYILLISAEDFSSHELAEAQVIVRVLGVAVNEVLQFSAAVYHGEILESQDIDSSVLLPLTGIPLVVVVTGRKEKSQLIYSVDPANDTSNGSFNITIIGTIVLVKKVDYEAIPANFNQTYTFTVKATDGISSSTAKVVVHVQDVNDKSPRFVDPADLVQNITEGQTSGQDLVQVSATDPDTHTTLVYSIDVIYPTGAPRVFYIDRSSGMITILRDLDHEDKDKYILNVTVSDGKFSISKTVTVNVLDVNDNCPIFKQIFNMTVIEGDSGIGNNISVTAFDADAGQNADVNYTVVSGNVNDSFVFDSNILKTIKALDKESVLHNHGVDIILTILAVDNGNPSLSGTGTVFVTITDIDDNPPQFSQKRYTAKVPEDAINIPVTLTPQLDLTDADIDNCPSYQFSLSDNSTPFAVNESSGILFVTGKLDRETHENYTLQVIAIDNCGKGLNSSAGIFIEILDVDDEPPTFLESVYNFNISKNAQLRHHLGIVKANDVDTSGDFILYQLNGSDLFYIDPRQGEIIVTGDLSSGNMTVFHLTVSACDAGVLVQCGTAAVHISVTGICPVWNTTSLNLYVKEGETGSLGQISTLHDDLSNVTYFLNDTVGAQWLEISPSGEVTLLTLLKADKADKTNFMISVYAKDYSQPNCSQPGTLAFTVLGTNMTITRTSVIKAVVITILDGSPENSLIALIATRDNDTGPDGKVTLTLTVATSGLENLFLLKATEIILQKQINLTDLTANSSMQNDTIDLILTATDQGQPPLSTNASIRVEVVKPQGNVLSFTKQTYFLDVEENKKPKTVIGTVKAKSSSSATYFIDVPFGKVPFEIDPKTGTIATSAALDRENEGHYLFTVVAIQQSQPQVSALALVVVNVTDVNESPRFDSSSITLTTLENKAPMDLVTLTAHDADEGRNGSVTYILASGSPSNFEVNESTGVLSVIQALDRENISNYDLVIKAVDGGSPALNATITVHVTVTDQNDHAPNFTQFYYEYNITATITKITATDDDEGLNKEIRYSLQSDRNTFKIDPLSGEIESIAILTKNVYTLVVMAKDQGNPPLNNTVNVTIRLTDNRTSIVPYLSLSTHFLSLIVGLKAGTPLNVILTTKDADILQISGENGTKFFEITKDQIVLSQDLTQQTVYVLIITATSTTGQNVSQELVVHVDRLTFSQQSYAAVVIEQNNSSQIILDIDSNAENLGLPVIYSLLASYSAFYIEKATGILSVRESLDRERFSVYVLNVSLALDPSATLLNGRRRRAVFLSEVFATVLVQVEDQNDNVPSFDNLGSELHLSIPASVNASYLIKTLKAYDPDAGMNGLIRYTISSGDTSVFDLNPVTGELKVVSPEKLGNHSTFMLTVVAADRNGTGSNVTLDVW</sequence>
<dbReference type="CDD" id="cd11304">
    <property type="entry name" value="Cadherin_repeat"/>
    <property type="match status" value="11"/>
</dbReference>
<feature type="domain" description="Cadherin" evidence="10">
    <location>
        <begin position="682"/>
        <end position="794"/>
    </location>
</feature>
<feature type="non-terminal residue" evidence="11">
    <location>
        <position position="1"/>
    </location>
</feature>
<dbReference type="PRINTS" id="PR00205">
    <property type="entry name" value="CADHERIN"/>
</dbReference>
<keyword evidence="8" id="KW-0325">Glycoprotein</keyword>
<keyword evidence="2" id="KW-0812">Transmembrane</keyword>
<dbReference type="InterPro" id="IPR015919">
    <property type="entry name" value="Cadherin-like_sf"/>
</dbReference>
<dbReference type="Gene3D" id="2.60.40.60">
    <property type="entry name" value="Cadherins"/>
    <property type="match status" value="11"/>
</dbReference>
<dbReference type="EMBL" id="CAJHNH020004968">
    <property type="protein sequence ID" value="CAG5131938.1"/>
    <property type="molecule type" value="Genomic_DNA"/>
</dbReference>
<dbReference type="PANTHER" id="PTHR24026">
    <property type="entry name" value="FAT ATYPICAL CADHERIN-RELATED"/>
    <property type="match status" value="1"/>
</dbReference>
<dbReference type="InterPro" id="IPR020894">
    <property type="entry name" value="Cadherin_CS"/>
</dbReference>
<feature type="domain" description="Cadherin" evidence="10">
    <location>
        <begin position="284"/>
        <end position="376"/>
    </location>
</feature>
<evidence type="ECO:0000256" key="1">
    <source>
        <dbReference type="ARBA" id="ARBA00004370"/>
    </source>
</evidence>
<organism evidence="11 12">
    <name type="scientific">Candidula unifasciata</name>
    <dbReference type="NCBI Taxonomy" id="100452"/>
    <lineage>
        <taxon>Eukaryota</taxon>
        <taxon>Metazoa</taxon>
        <taxon>Spiralia</taxon>
        <taxon>Lophotrochozoa</taxon>
        <taxon>Mollusca</taxon>
        <taxon>Gastropoda</taxon>
        <taxon>Heterobranchia</taxon>
        <taxon>Euthyneura</taxon>
        <taxon>Panpulmonata</taxon>
        <taxon>Eupulmonata</taxon>
        <taxon>Stylommatophora</taxon>
        <taxon>Helicina</taxon>
        <taxon>Helicoidea</taxon>
        <taxon>Geomitridae</taxon>
        <taxon>Candidula</taxon>
    </lineage>
</organism>
<comment type="subcellular location">
    <subcellularLocation>
        <location evidence="1">Membrane</location>
    </subcellularLocation>
</comment>
<keyword evidence="12" id="KW-1185">Reference proteome</keyword>
<feature type="domain" description="Cadherin" evidence="10">
    <location>
        <begin position="167"/>
        <end position="269"/>
    </location>
</feature>
<evidence type="ECO:0000256" key="5">
    <source>
        <dbReference type="ARBA" id="ARBA00022889"/>
    </source>
</evidence>
<keyword evidence="3" id="KW-0677">Repeat</keyword>
<reference evidence="11" key="1">
    <citation type="submission" date="2021-04" db="EMBL/GenBank/DDBJ databases">
        <authorList>
            <consortium name="Molecular Ecology Group"/>
        </authorList>
    </citation>
    <scope>NUCLEOTIDE SEQUENCE</scope>
</reference>
<comment type="caution">
    <text evidence="11">The sequence shown here is derived from an EMBL/GenBank/DDBJ whole genome shotgun (WGS) entry which is preliminary data.</text>
</comment>
<protein>
    <recommendedName>
        <fullName evidence="10">Cadherin domain-containing protein</fullName>
    </recommendedName>
</protein>
<feature type="domain" description="Cadherin" evidence="10">
    <location>
        <begin position="1180"/>
        <end position="1292"/>
    </location>
</feature>